<accession>A0A2G9UIC5</accession>
<proteinExistence type="predicted"/>
<dbReference type="EMBL" id="KZ346432">
    <property type="protein sequence ID" value="PIO70007.1"/>
    <property type="molecule type" value="Genomic_DNA"/>
</dbReference>
<gene>
    <name evidence="1" type="ORF">TELCIR_08156</name>
</gene>
<reference evidence="1 2" key="1">
    <citation type="submission" date="2015-09" db="EMBL/GenBank/DDBJ databases">
        <title>Draft genome of the parasitic nematode Teladorsagia circumcincta isolate WARC Sus (inbred).</title>
        <authorList>
            <person name="Mitreva M."/>
        </authorList>
    </citation>
    <scope>NUCLEOTIDE SEQUENCE [LARGE SCALE GENOMIC DNA]</scope>
    <source>
        <strain evidence="1 2">S</strain>
    </source>
</reference>
<protein>
    <submittedName>
        <fullName evidence="1">Uncharacterized protein</fullName>
    </submittedName>
</protein>
<evidence type="ECO:0000313" key="1">
    <source>
        <dbReference type="EMBL" id="PIO70007.1"/>
    </source>
</evidence>
<sequence>MGYGADPWLIGWRKSHHLFNLVLCGAGQAFRPYSLQECLETAQHLSEVTEDVKSSV</sequence>
<keyword evidence="2" id="KW-1185">Reference proteome</keyword>
<dbReference type="AlphaFoldDB" id="A0A2G9UIC5"/>
<dbReference type="Proteomes" id="UP000230423">
    <property type="component" value="Unassembled WGS sequence"/>
</dbReference>
<organism evidence="1 2">
    <name type="scientific">Teladorsagia circumcincta</name>
    <name type="common">Brown stomach worm</name>
    <name type="synonym">Ostertagia circumcincta</name>
    <dbReference type="NCBI Taxonomy" id="45464"/>
    <lineage>
        <taxon>Eukaryota</taxon>
        <taxon>Metazoa</taxon>
        <taxon>Ecdysozoa</taxon>
        <taxon>Nematoda</taxon>
        <taxon>Chromadorea</taxon>
        <taxon>Rhabditida</taxon>
        <taxon>Rhabditina</taxon>
        <taxon>Rhabditomorpha</taxon>
        <taxon>Strongyloidea</taxon>
        <taxon>Trichostrongylidae</taxon>
        <taxon>Teladorsagia</taxon>
    </lineage>
</organism>
<name>A0A2G9UIC5_TELCI</name>
<evidence type="ECO:0000313" key="2">
    <source>
        <dbReference type="Proteomes" id="UP000230423"/>
    </source>
</evidence>